<dbReference type="EMBL" id="FUEG01000028">
    <property type="protein sequence ID" value="SJL15390.1"/>
    <property type="molecule type" value="Genomic_DNA"/>
</dbReference>
<reference evidence="3" key="1">
    <citation type="journal article" date="2017" name="Nat. Ecol. Evol.">
        <title>Genome expansion and lineage-specific genetic innovations in the forest pathogenic fungi Armillaria.</title>
        <authorList>
            <person name="Sipos G."/>
            <person name="Prasanna A.N."/>
            <person name="Walter M.C."/>
            <person name="O'Connor E."/>
            <person name="Balint B."/>
            <person name="Krizsan K."/>
            <person name="Kiss B."/>
            <person name="Hess J."/>
            <person name="Varga T."/>
            <person name="Slot J."/>
            <person name="Riley R."/>
            <person name="Boka B."/>
            <person name="Rigling D."/>
            <person name="Barry K."/>
            <person name="Lee J."/>
            <person name="Mihaltcheva S."/>
            <person name="LaButti K."/>
            <person name="Lipzen A."/>
            <person name="Waldron R."/>
            <person name="Moloney N.M."/>
            <person name="Sperisen C."/>
            <person name="Kredics L."/>
            <person name="Vagvoelgyi C."/>
            <person name="Patrignani A."/>
            <person name="Fitzpatrick D."/>
            <person name="Nagy I."/>
            <person name="Doyle S."/>
            <person name="Anderson J.B."/>
            <person name="Grigoriev I.V."/>
            <person name="Gueldener U."/>
            <person name="Muensterkoetter M."/>
            <person name="Nagy L.G."/>
        </authorList>
    </citation>
    <scope>NUCLEOTIDE SEQUENCE [LARGE SCALE GENOMIC DNA]</scope>
    <source>
        <strain evidence="3">C18/9</strain>
    </source>
</reference>
<sequence length="695" mass="78126">MAYVRTNKSDFDPRLAAILPDYSHAPPDARIVELLRTNALPTIFERKNLEATLTELPDRVAELDSLIRATTSLLDHLIKDRDQALVNHANAKNILSASRRLSPEVLTEIFIWCWALYGRRDPPLEPRGIAWTLTHVSRKWREVSIATPSIWSTIRLDFLHDDHLAGSHVHEAAFMLGRRLDRARPHDLDVTIRLDDDISTHPACVVLLPSVRYWKSLDVWGMPSDLRFLSPCRGFFDRLETAQMLQWHDEVSESMDIFALAPRLRSFTKSTASPMLLPANLIELCDFSLFNADTYATLRKLVNIEILSLLCSSYSSALPQIQLPRLSRLELTINLRSIGAAFLTYNHFDVPSLTHLQITLSGLSRWHPTIPPHVFQPISSSTATSLILIFPPSGSLRKNSAYDIEQDLLSYCRLPNLRCLTVEECPNINLLLGALSIRPGKDVIFPKMSELDIDGSSSMDGGLDMHILVELVQSRRDKGALREMKFVWQGGLVNDDAGTCTRWKQLCAPGAGIQISASIEDELIIIMQSCPLLMLCPKCLPTFTEDSDSCLVPPIVDAYLKTNNAPLDLEIVDIRDSLQNLRQSLVQVDEEIKLLSETLEKLKTRRTDISKAISKHRGVLSPIRRLPPEMLSKIFVRANDGCYAVFDTSYGPWALSHVIRQWRAAALAGPGCLWANPYITIDIDSCYKSDPTSLV</sequence>
<dbReference type="Proteomes" id="UP000219338">
    <property type="component" value="Unassembled WGS sequence"/>
</dbReference>
<accession>A0A284S2Z5</accession>
<name>A0A284S2Z5_ARMOS</name>
<protein>
    <recommendedName>
        <fullName evidence="4">F-box domain-containing protein</fullName>
    </recommendedName>
</protein>
<proteinExistence type="predicted"/>
<evidence type="ECO:0000256" key="1">
    <source>
        <dbReference type="SAM" id="Coils"/>
    </source>
</evidence>
<organism evidence="2 3">
    <name type="scientific">Armillaria ostoyae</name>
    <name type="common">Armillaria root rot fungus</name>
    <dbReference type="NCBI Taxonomy" id="47428"/>
    <lineage>
        <taxon>Eukaryota</taxon>
        <taxon>Fungi</taxon>
        <taxon>Dikarya</taxon>
        <taxon>Basidiomycota</taxon>
        <taxon>Agaricomycotina</taxon>
        <taxon>Agaricomycetes</taxon>
        <taxon>Agaricomycetidae</taxon>
        <taxon>Agaricales</taxon>
        <taxon>Marasmiineae</taxon>
        <taxon>Physalacriaceae</taxon>
        <taxon>Armillaria</taxon>
    </lineage>
</organism>
<keyword evidence="3" id="KW-1185">Reference proteome</keyword>
<evidence type="ECO:0008006" key="4">
    <source>
        <dbReference type="Google" id="ProtNLM"/>
    </source>
</evidence>
<keyword evidence="1" id="KW-0175">Coiled coil</keyword>
<evidence type="ECO:0000313" key="2">
    <source>
        <dbReference type="EMBL" id="SJL15390.1"/>
    </source>
</evidence>
<gene>
    <name evidence="2" type="ORF">ARMOST_18886</name>
</gene>
<feature type="coiled-coil region" evidence="1">
    <location>
        <begin position="571"/>
        <end position="605"/>
    </location>
</feature>
<dbReference type="OrthoDB" id="3365698at2759"/>
<evidence type="ECO:0000313" key="3">
    <source>
        <dbReference type="Proteomes" id="UP000219338"/>
    </source>
</evidence>
<dbReference type="AlphaFoldDB" id="A0A284S2Z5"/>